<dbReference type="Gene3D" id="1.20.1280.170">
    <property type="entry name" value="Exocyst complex component Exo70"/>
    <property type="match status" value="1"/>
</dbReference>
<dbReference type="SUPFAM" id="SSF74788">
    <property type="entry name" value="Cullin repeat-like"/>
    <property type="match status" value="1"/>
</dbReference>
<dbReference type="PANTHER" id="PTHR12542">
    <property type="entry name" value="EXOCYST COMPLEX PROTEIN EXO70"/>
    <property type="match status" value="1"/>
</dbReference>
<gene>
    <name evidence="5" type="ORF">CSSPJE1EN1_LOCUS10350</name>
</gene>
<evidence type="ECO:0000256" key="1">
    <source>
        <dbReference type="ARBA" id="ARBA00006756"/>
    </source>
</evidence>
<dbReference type="Proteomes" id="UP001497444">
    <property type="component" value="Chromosome 17"/>
</dbReference>
<evidence type="ECO:0000256" key="2">
    <source>
        <dbReference type="ARBA" id="ARBA00022448"/>
    </source>
</evidence>
<dbReference type="InterPro" id="IPR016159">
    <property type="entry name" value="Cullin_repeat-like_dom_sf"/>
</dbReference>
<dbReference type="Pfam" id="PF03081">
    <property type="entry name" value="Exo70_C"/>
    <property type="match status" value="1"/>
</dbReference>
<evidence type="ECO:0000313" key="6">
    <source>
        <dbReference type="Proteomes" id="UP001497444"/>
    </source>
</evidence>
<reference evidence="5" key="1">
    <citation type="submission" date="2024-02" db="EMBL/GenBank/DDBJ databases">
        <authorList>
            <consortium name="ELIXIR-Norway"/>
            <consortium name="Elixir Norway"/>
        </authorList>
    </citation>
    <scope>NUCLEOTIDE SEQUENCE</scope>
</reference>
<keyword evidence="3" id="KW-0268">Exocytosis</keyword>
<evidence type="ECO:0000259" key="4">
    <source>
        <dbReference type="Pfam" id="PF03081"/>
    </source>
</evidence>
<comment type="function">
    <text evidence="3">Component of the exocyst complex.</text>
</comment>
<name>A0ABP0WEQ3_9BRYO</name>
<accession>A0ABP0WEQ3</accession>
<dbReference type="PANTHER" id="PTHR12542:SF85">
    <property type="entry name" value="EXOCYST SUBUNIT EXO70 FAMILY PROTEIN"/>
    <property type="match status" value="1"/>
</dbReference>
<comment type="similarity">
    <text evidence="1 3">Belongs to the EXO70 family.</text>
</comment>
<proteinExistence type="inferred from homology"/>
<dbReference type="Pfam" id="PF20669">
    <property type="entry name" value="Exo70_N"/>
    <property type="match status" value="1"/>
</dbReference>
<dbReference type="InterPro" id="IPR046364">
    <property type="entry name" value="Exo70_C"/>
</dbReference>
<protein>
    <recommendedName>
        <fullName evidence="3">Exocyst subunit Exo70 family protein</fullName>
    </recommendedName>
</protein>
<evidence type="ECO:0000313" key="5">
    <source>
        <dbReference type="EMBL" id="CAK9264872.1"/>
    </source>
</evidence>
<keyword evidence="3" id="KW-0653">Protein transport</keyword>
<evidence type="ECO:0000256" key="3">
    <source>
        <dbReference type="RuleBase" id="RU365026"/>
    </source>
</evidence>
<dbReference type="EMBL" id="OZ020112">
    <property type="protein sequence ID" value="CAK9264872.1"/>
    <property type="molecule type" value="Genomic_DNA"/>
</dbReference>
<keyword evidence="6" id="KW-1185">Reference proteome</keyword>
<feature type="domain" description="Exocyst complex subunit Exo70 C-terminal" evidence="4">
    <location>
        <begin position="342"/>
        <end position="706"/>
    </location>
</feature>
<organism evidence="5 6">
    <name type="scientific">Sphagnum jensenii</name>
    <dbReference type="NCBI Taxonomy" id="128206"/>
    <lineage>
        <taxon>Eukaryota</taxon>
        <taxon>Viridiplantae</taxon>
        <taxon>Streptophyta</taxon>
        <taxon>Embryophyta</taxon>
        <taxon>Bryophyta</taxon>
        <taxon>Sphagnophytina</taxon>
        <taxon>Sphagnopsida</taxon>
        <taxon>Sphagnales</taxon>
        <taxon>Sphagnaceae</taxon>
        <taxon>Sphagnum</taxon>
    </lineage>
</organism>
<sequence>MESESVGKFYISATLVQRTNSKKRGLNATAHHELIAVRQALYQNLKKTQEMRLLLDMSDVQCQTIGKQLPRLEKEMAPLLVKVESAQGVSGWIEKILGPAKLLIHKFDETHLLEKTLTGEPREDLEAYLSAVTKLADLLDYLNQNSGVVIKLLEEAMQFLVQAKSADKYRVMKINESLMALKAHQADEKARWWLDGGLQGVAYEKLVKEFKRLMVDHTIPLILPERIDETATAPGPGRTLPGAMTTAGDDEQVDDATLLPVWVLERLHAIMETLEYASDLQGLMSAFVEIRSTETFVSLQALRQLQSLGLSQPLKLDYFENWSPEAIERIDWDELQTMITLWCQHIEVAVKVLYTSERKLVRQVLGHLSDRDTWEICFLKVASTGMIQFLQFGEGVACSQRAPEKLCKLLDMFEALEKCVTTIDTVFEYKGPGLELRTRIEELQKLVVSGACDTFWEFKELVAEPNKGALTQDGSVIQLNRYVVNYLKYLVTFYSPILDKLLKIDKNWQFEGEEEQGGLPHGILLFMQAVELQVEQCSEEFSDPALRHLFIMNNLCYMCNRVGKCQHLGPMLGETWLNEQQQKVQHHSLAYEDEVCGYMLHQLNLEEGKMAMASVGSGRGSSSTREVMRKRLRGFTTALEEVCTRQARWIVPEDNLREQTTQALVDIVVPAYESFLEIYGHTIDQPGAAGPKGVKYLPNEVERMLKCLLMGSQNKFAPS</sequence>
<keyword evidence="2 3" id="KW-0813">Transport</keyword>
<dbReference type="InterPro" id="IPR004140">
    <property type="entry name" value="Exo70"/>
</dbReference>